<protein>
    <submittedName>
        <fullName evidence="3">Uncharacterized protein</fullName>
    </submittedName>
</protein>
<sequence length="314" mass="36640">MQILFGVLLLISCSTVWADDNTCYCTKETGEVYREESTNAVTKFILRGGDKFFDTEKTWMFCDASQHDTQFKLWSCNSRKTMKELVGNNAILRKEVEASNLCESTIASQKEEHVQNIGKLQTELRELQTERENIKRKVNKQEKEQEKIEQDIQKLNKLNEIITELQTRNSKKQKKLENEVQQCDNNITNHFIKPKEEILQKINVSLHDLKEQLNSMTQMFEEGIKKSNCSVCSANICYSTPSVKAELDKKYLENSWLNLTAAQREQCPLDDTMLLPMLSYMRRKPFDGAYAHNQYVNMMEKLFALVISFFCFFI</sequence>
<dbReference type="AlphaFoldDB" id="A0A1G4IDY2"/>
<reference evidence="3" key="1">
    <citation type="submission" date="2016-09" db="EMBL/GenBank/DDBJ databases">
        <authorList>
            <person name="Hebert L."/>
            <person name="Moumen B."/>
        </authorList>
    </citation>
    <scope>NUCLEOTIDE SEQUENCE [LARGE SCALE GENOMIC DNA]</scope>
    <source>
        <strain evidence="3">OVI</strain>
    </source>
</reference>
<comment type="caution">
    <text evidence="3">The sequence shown here is derived from an EMBL/GenBank/DDBJ whole genome shotgun (WGS) entry which is preliminary data.</text>
</comment>
<dbReference type="EMBL" id="CZPT02001459">
    <property type="protein sequence ID" value="SCU70489.1"/>
    <property type="molecule type" value="Genomic_DNA"/>
</dbReference>
<dbReference type="VEuPathDB" id="TriTrypDB:TEOVI_000206200"/>
<dbReference type="RefSeq" id="XP_067081292.1">
    <property type="nucleotide sequence ID" value="XM_067225191.1"/>
</dbReference>
<feature type="signal peptide" evidence="2">
    <location>
        <begin position="1"/>
        <end position="18"/>
    </location>
</feature>
<feature type="chain" id="PRO_5009235421" evidence="2">
    <location>
        <begin position="19"/>
        <end position="314"/>
    </location>
</feature>
<evidence type="ECO:0000313" key="4">
    <source>
        <dbReference type="Proteomes" id="UP000195570"/>
    </source>
</evidence>
<keyword evidence="2" id="KW-0732">Signal</keyword>
<organism evidence="3 4">
    <name type="scientific">Trypanosoma equiperdum</name>
    <dbReference type="NCBI Taxonomy" id="5694"/>
    <lineage>
        <taxon>Eukaryota</taxon>
        <taxon>Discoba</taxon>
        <taxon>Euglenozoa</taxon>
        <taxon>Kinetoplastea</taxon>
        <taxon>Metakinetoplastina</taxon>
        <taxon>Trypanosomatida</taxon>
        <taxon>Trypanosomatidae</taxon>
        <taxon>Trypanosoma</taxon>
    </lineage>
</organism>
<dbReference type="InterPro" id="IPR027417">
    <property type="entry name" value="P-loop_NTPase"/>
</dbReference>
<keyword evidence="1" id="KW-0175">Coiled coil</keyword>
<keyword evidence="4" id="KW-1185">Reference proteome</keyword>
<gene>
    <name evidence="3" type="ORF">TEOVI_000206200</name>
</gene>
<evidence type="ECO:0000256" key="1">
    <source>
        <dbReference type="SAM" id="Coils"/>
    </source>
</evidence>
<evidence type="ECO:0000313" key="3">
    <source>
        <dbReference type="EMBL" id="SCU70489.1"/>
    </source>
</evidence>
<dbReference type="Gene3D" id="3.40.50.300">
    <property type="entry name" value="P-loop containing nucleotide triphosphate hydrolases"/>
    <property type="match status" value="1"/>
</dbReference>
<proteinExistence type="predicted"/>
<dbReference type="GeneID" id="92376002"/>
<name>A0A1G4IDY2_TRYEQ</name>
<dbReference type="Proteomes" id="UP000195570">
    <property type="component" value="Unassembled WGS sequence"/>
</dbReference>
<accession>A0A1G4IDY2</accession>
<evidence type="ECO:0000256" key="2">
    <source>
        <dbReference type="SAM" id="SignalP"/>
    </source>
</evidence>
<feature type="coiled-coil region" evidence="1">
    <location>
        <begin position="110"/>
        <end position="219"/>
    </location>
</feature>